<evidence type="ECO:0000256" key="4">
    <source>
        <dbReference type="PROSITE-ProRule" id="PRU00175"/>
    </source>
</evidence>
<protein>
    <recommendedName>
        <fullName evidence="7">RING-type domain-containing protein</fullName>
    </recommendedName>
</protein>
<evidence type="ECO:0000313" key="8">
    <source>
        <dbReference type="EMBL" id="PUZ69245.1"/>
    </source>
</evidence>
<dbReference type="EMBL" id="CM009750">
    <property type="protein sequence ID" value="PUZ69245.1"/>
    <property type="molecule type" value="Genomic_DNA"/>
</dbReference>
<evidence type="ECO:0000256" key="6">
    <source>
        <dbReference type="SAM" id="MobiDB-lite"/>
    </source>
</evidence>
<evidence type="ECO:0000256" key="1">
    <source>
        <dbReference type="ARBA" id="ARBA00022723"/>
    </source>
</evidence>
<evidence type="ECO:0000259" key="7">
    <source>
        <dbReference type="PROSITE" id="PS50089"/>
    </source>
</evidence>
<evidence type="ECO:0000256" key="2">
    <source>
        <dbReference type="ARBA" id="ARBA00022771"/>
    </source>
</evidence>
<feature type="domain" description="RING-type" evidence="7">
    <location>
        <begin position="177"/>
        <end position="211"/>
    </location>
</feature>
<evidence type="ECO:0000313" key="9">
    <source>
        <dbReference type="Proteomes" id="UP000244336"/>
    </source>
</evidence>
<keyword evidence="5" id="KW-0175">Coiled coil</keyword>
<organism evidence="8 9">
    <name type="scientific">Panicum hallii var. hallii</name>
    <dbReference type="NCBI Taxonomy" id="1504633"/>
    <lineage>
        <taxon>Eukaryota</taxon>
        <taxon>Viridiplantae</taxon>
        <taxon>Streptophyta</taxon>
        <taxon>Embryophyta</taxon>
        <taxon>Tracheophyta</taxon>
        <taxon>Spermatophyta</taxon>
        <taxon>Magnoliopsida</taxon>
        <taxon>Liliopsida</taxon>
        <taxon>Poales</taxon>
        <taxon>Poaceae</taxon>
        <taxon>PACMAD clade</taxon>
        <taxon>Panicoideae</taxon>
        <taxon>Panicodae</taxon>
        <taxon>Paniceae</taxon>
        <taxon>Panicinae</taxon>
        <taxon>Panicum</taxon>
        <taxon>Panicum sect. Panicum</taxon>
    </lineage>
</organism>
<feature type="coiled-coil region" evidence="5">
    <location>
        <begin position="100"/>
        <end position="127"/>
    </location>
</feature>
<dbReference type="GO" id="GO:0004842">
    <property type="term" value="F:ubiquitin-protein transferase activity"/>
    <property type="evidence" value="ECO:0007669"/>
    <property type="project" value="TreeGrafter"/>
</dbReference>
<feature type="region of interest" description="Disordered" evidence="6">
    <location>
        <begin position="1"/>
        <end position="27"/>
    </location>
</feature>
<dbReference type="PROSITE" id="PS50089">
    <property type="entry name" value="ZF_RING_2"/>
    <property type="match status" value="1"/>
</dbReference>
<dbReference type="InterPro" id="IPR001841">
    <property type="entry name" value="Znf_RING"/>
</dbReference>
<name>A0A2T7EN35_9POAL</name>
<dbReference type="InterPro" id="IPR013083">
    <property type="entry name" value="Znf_RING/FYVE/PHD"/>
</dbReference>
<sequence>MDNLKTHSEQSKQPHGQQANGLPLDVPTSQALDTHMIEQQSTNQTPLWFSLEQHRLQLDQVRQLYNEQVRVSLQQEISLQNATLSNLLTTDALIQKVEEVASLRMELQRNQEDRETLRHACDQLLQRVVIVYETNEALIRMCAPLQQETNSHVSGPGDEASSLVRTAAETTKIERTCMVCNSGGACMMLLPCKHLCTCKPCGVHLTACPICGVVKGDAIDTQFI</sequence>
<dbReference type="OrthoDB" id="1711136at2759"/>
<keyword evidence="9" id="KW-1185">Reference proteome</keyword>
<dbReference type="GO" id="GO:0008270">
    <property type="term" value="F:zinc ion binding"/>
    <property type="evidence" value="ECO:0007669"/>
    <property type="project" value="UniProtKB-KW"/>
</dbReference>
<dbReference type="Gene3D" id="3.30.40.10">
    <property type="entry name" value="Zinc/RING finger domain, C3HC4 (zinc finger)"/>
    <property type="match status" value="1"/>
</dbReference>
<dbReference type="Gramene" id="PUZ69244">
    <property type="protein sequence ID" value="PUZ69244"/>
    <property type="gene ID" value="GQ55_2G092700"/>
</dbReference>
<dbReference type="Proteomes" id="UP000244336">
    <property type="component" value="Chromosome 2"/>
</dbReference>
<dbReference type="AlphaFoldDB" id="A0A2T7EN35"/>
<dbReference type="Pfam" id="PF13920">
    <property type="entry name" value="zf-C3HC4_3"/>
    <property type="match status" value="1"/>
</dbReference>
<dbReference type="EMBL" id="CM009750">
    <property type="protein sequence ID" value="PUZ69244.1"/>
    <property type="molecule type" value="Genomic_DNA"/>
</dbReference>
<keyword evidence="2 4" id="KW-0863">Zinc-finger</keyword>
<accession>A0A2T7EN35</accession>
<dbReference type="STRING" id="1504633.A0A2T7EN35"/>
<dbReference type="PANTHER" id="PTHR42647">
    <property type="entry name" value="SBP (S-RIBONUCLEASE BINDING PROTEIN) FAMILY PROTEIN"/>
    <property type="match status" value="1"/>
</dbReference>
<feature type="compositionally biased region" description="Basic and acidic residues" evidence="6">
    <location>
        <begin position="1"/>
        <end position="12"/>
    </location>
</feature>
<proteinExistence type="predicted"/>
<evidence type="ECO:0000256" key="5">
    <source>
        <dbReference type="SAM" id="Coils"/>
    </source>
</evidence>
<keyword evidence="1" id="KW-0479">Metal-binding</keyword>
<reference evidence="8 9" key="1">
    <citation type="submission" date="2018-04" db="EMBL/GenBank/DDBJ databases">
        <title>WGS assembly of Panicum hallii var. hallii HAL2.</title>
        <authorList>
            <person name="Lovell J."/>
            <person name="Jenkins J."/>
            <person name="Lowry D."/>
            <person name="Mamidi S."/>
            <person name="Sreedasyam A."/>
            <person name="Weng X."/>
            <person name="Barry K."/>
            <person name="Bonette J."/>
            <person name="Campitelli B."/>
            <person name="Daum C."/>
            <person name="Gordon S."/>
            <person name="Gould B."/>
            <person name="Lipzen A."/>
            <person name="MacQueen A."/>
            <person name="Palacio-Mejia J."/>
            <person name="Plott C."/>
            <person name="Shakirov E."/>
            <person name="Shu S."/>
            <person name="Yoshinaga Y."/>
            <person name="Zane M."/>
            <person name="Rokhsar D."/>
            <person name="Grimwood J."/>
            <person name="Schmutz J."/>
            <person name="Juenger T."/>
        </authorList>
    </citation>
    <scope>NUCLEOTIDE SEQUENCE [LARGE SCALE GENOMIC DNA]</scope>
    <source>
        <strain evidence="9">cv. HAL2</strain>
        <strain evidence="8">HAL2</strain>
    </source>
</reference>
<dbReference type="Gramene" id="PUZ69245">
    <property type="protein sequence ID" value="PUZ69245"/>
    <property type="gene ID" value="GQ55_2G092700"/>
</dbReference>
<gene>
    <name evidence="8" type="ORF">GQ55_2G092700</name>
</gene>
<dbReference type="PANTHER" id="PTHR42647:SF22">
    <property type="entry name" value="BOI-RELATED E3 UBIQUITIN-PROTEIN LIGASE 2-RELATED"/>
    <property type="match status" value="1"/>
</dbReference>
<evidence type="ECO:0000256" key="3">
    <source>
        <dbReference type="ARBA" id="ARBA00022833"/>
    </source>
</evidence>
<keyword evidence="3" id="KW-0862">Zinc</keyword>